<keyword evidence="6" id="KW-1185">Reference proteome</keyword>
<dbReference type="InterPro" id="IPR003714">
    <property type="entry name" value="PhoH"/>
</dbReference>
<feature type="domain" description="Exonuclease" evidence="4">
    <location>
        <begin position="134"/>
        <end position="350"/>
    </location>
</feature>
<proteinExistence type="predicted"/>
<dbReference type="SMART" id="SM00479">
    <property type="entry name" value="EXOIII"/>
    <property type="match status" value="1"/>
</dbReference>
<evidence type="ECO:0000259" key="4">
    <source>
        <dbReference type="SMART" id="SM00479"/>
    </source>
</evidence>
<name>A0AAE0BZW7_9CHLO</name>
<accession>A0AAE0BZW7</accession>
<evidence type="ECO:0000256" key="2">
    <source>
        <dbReference type="ARBA" id="ARBA00022840"/>
    </source>
</evidence>
<dbReference type="SUPFAM" id="SSF53098">
    <property type="entry name" value="Ribonuclease H-like"/>
    <property type="match status" value="1"/>
</dbReference>
<dbReference type="Pfam" id="PF02562">
    <property type="entry name" value="PhoH"/>
    <property type="match status" value="1"/>
</dbReference>
<dbReference type="PANTHER" id="PTHR30473:SF2">
    <property type="entry name" value="PIN DOMAIN-CONTAINING PROTEIN"/>
    <property type="match status" value="1"/>
</dbReference>
<keyword evidence="1" id="KW-0547">Nucleotide-binding</keyword>
<protein>
    <recommendedName>
        <fullName evidence="4">Exonuclease domain-containing protein</fullName>
    </recommendedName>
</protein>
<reference evidence="5 6" key="1">
    <citation type="journal article" date="2015" name="Genome Biol. Evol.">
        <title>Comparative Genomics of a Bacterivorous Green Alga Reveals Evolutionary Causalities and Consequences of Phago-Mixotrophic Mode of Nutrition.</title>
        <authorList>
            <person name="Burns J.A."/>
            <person name="Paasch A."/>
            <person name="Narechania A."/>
            <person name="Kim E."/>
        </authorList>
    </citation>
    <scope>NUCLEOTIDE SEQUENCE [LARGE SCALE GENOMIC DNA]</scope>
    <source>
        <strain evidence="5 6">PLY_AMNH</strain>
    </source>
</reference>
<dbReference type="InterPro" id="IPR036397">
    <property type="entry name" value="RNaseH_sf"/>
</dbReference>
<dbReference type="GO" id="GO:0005829">
    <property type="term" value="C:cytosol"/>
    <property type="evidence" value="ECO:0007669"/>
    <property type="project" value="TreeGrafter"/>
</dbReference>
<gene>
    <name evidence="5" type="ORF">CYMTET_45617</name>
</gene>
<comment type="caution">
    <text evidence="5">The sequence shown here is derived from an EMBL/GenBank/DDBJ whole genome shotgun (WGS) entry which is preliminary data.</text>
</comment>
<evidence type="ECO:0000256" key="1">
    <source>
        <dbReference type="ARBA" id="ARBA00022741"/>
    </source>
</evidence>
<dbReference type="InterPro" id="IPR012337">
    <property type="entry name" value="RNaseH-like_sf"/>
</dbReference>
<dbReference type="EMBL" id="LGRX02031417">
    <property type="protein sequence ID" value="KAK3244782.1"/>
    <property type="molecule type" value="Genomic_DNA"/>
</dbReference>
<dbReference type="InterPro" id="IPR027417">
    <property type="entry name" value="P-loop_NTPase"/>
</dbReference>
<organism evidence="5 6">
    <name type="scientific">Cymbomonas tetramitiformis</name>
    <dbReference type="NCBI Taxonomy" id="36881"/>
    <lineage>
        <taxon>Eukaryota</taxon>
        <taxon>Viridiplantae</taxon>
        <taxon>Chlorophyta</taxon>
        <taxon>Pyramimonadophyceae</taxon>
        <taxon>Pyramimonadales</taxon>
        <taxon>Pyramimonadaceae</taxon>
        <taxon>Cymbomonas</taxon>
    </lineage>
</organism>
<dbReference type="Gene3D" id="3.30.420.10">
    <property type="entry name" value="Ribonuclease H-like superfamily/Ribonuclease H"/>
    <property type="match status" value="1"/>
</dbReference>
<dbReference type="AlphaFoldDB" id="A0AAE0BZW7"/>
<dbReference type="Gene3D" id="3.40.50.300">
    <property type="entry name" value="P-loop containing nucleotide triphosphate hydrolases"/>
    <property type="match status" value="1"/>
</dbReference>
<dbReference type="PANTHER" id="PTHR30473">
    <property type="entry name" value="PROTEIN PHOH"/>
    <property type="match status" value="1"/>
</dbReference>
<evidence type="ECO:0000256" key="3">
    <source>
        <dbReference type="SAM" id="MobiDB-lite"/>
    </source>
</evidence>
<keyword evidence="2" id="KW-0067">ATP-binding</keyword>
<evidence type="ECO:0000313" key="5">
    <source>
        <dbReference type="EMBL" id="KAK3244782.1"/>
    </source>
</evidence>
<dbReference type="InterPro" id="IPR051451">
    <property type="entry name" value="PhoH2-like"/>
</dbReference>
<feature type="region of interest" description="Disordered" evidence="3">
    <location>
        <begin position="108"/>
        <end position="132"/>
    </location>
</feature>
<dbReference type="GO" id="GO:0003676">
    <property type="term" value="F:nucleic acid binding"/>
    <property type="evidence" value="ECO:0007669"/>
    <property type="project" value="InterPro"/>
</dbReference>
<sequence>MCPSNSANLACVGAEVKLPPELKGAFRELSKCPDFEFYTEGRSENMIRLRAGKPDMPEASRINSPRSEENGDEIDQYKESLFGYLRQEEYTYCHDVGTIIKRPQGIKGYQSVAERPRSTRPPSSPTTARETPSRIFALDCETVQTSQSASDLARVSLVEYLPRGLSHQVNGVESSPGCLDILIDEYVRPVSQVINFRTSVTGVTQKLVNSAAWTASQAQSEVLRIVHAEDILIGHSLNNDLKALKIQHQRVVDSSLLFTSQDAWTSLTRSPRLRDLVRALFAAEEGDGRGGHIQSAGIQVPRQVGCEDQSDVDLQREAAAFQGDDAAHDSVQDACWALRVVLGAVANVAQEGPNEPLLSDKKGQLLLTVAQNVASAEQAIQFTDAVPEPRHGWVAYTPQGAQQERYTQLLSRNGVPYVFGIGPAGTGKTLLATQAGAEALLYDPRVRRLVFTRPVLGVDEELGFLPGDINAKMAPWIAPVIDILEEIWTPSTVQTMLANKVVEIVPLAYMRGRTFKNSWIVADEMQNSTGQQMKMLLTRLGNGSRMVITGDLDQSDRHDIKTNGLLDVRSRLITKCETMRSNPELPELDSMTCLTDTADHMAEHFGLIEFDSDSVQRHPAVAEALKLYDNPV</sequence>
<dbReference type="GO" id="GO:0005524">
    <property type="term" value="F:ATP binding"/>
    <property type="evidence" value="ECO:0007669"/>
    <property type="project" value="UniProtKB-KW"/>
</dbReference>
<dbReference type="Proteomes" id="UP001190700">
    <property type="component" value="Unassembled WGS sequence"/>
</dbReference>
<evidence type="ECO:0000313" key="6">
    <source>
        <dbReference type="Proteomes" id="UP001190700"/>
    </source>
</evidence>
<dbReference type="SUPFAM" id="SSF52540">
    <property type="entry name" value="P-loop containing nucleoside triphosphate hydrolases"/>
    <property type="match status" value="1"/>
</dbReference>
<dbReference type="InterPro" id="IPR013520">
    <property type="entry name" value="Ribonucl_H"/>
</dbReference>